<dbReference type="EMBL" id="LGTL01000012">
    <property type="protein sequence ID" value="KPA78922.1"/>
    <property type="molecule type" value="Genomic_DNA"/>
</dbReference>
<comment type="caution">
    <text evidence="3">The sequence shown here is derived from an EMBL/GenBank/DDBJ whole genome shotgun (WGS) entry which is preliminary data.</text>
</comment>
<dbReference type="VEuPathDB" id="TriTrypDB:LpyrH10_12_1640"/>
<dbReference type="GO" id="GO:0005737">
    <property type="term" value="C:cytoplasm"/>
    <property type="evidence" value="ECO:0007669"/>
    <property type="project" value="TreeGrafter"/>
</dbReference>
<organism evidence="3 4">
    <name type="scientific">Leptomonas pyrrhocoris</name>
    <name type="common">Firebug parasite</name>
    <dbReference type="NCBI Taxonomy" id="157538"/>
    <lineage>
        <taxon>Eukaryota</taxon>
        <taxon>Discoba</taxon>
        <taxon>Euglenozoa</taxon>
        <taxon>Kinetoplastea</taxon>
        <taxon>Metakinetoplastina</taxon>
        <taxon>Trypanosomatida</taxon>
        <taxon>Trypanosomatidae</taxon>
        <taxon>Leishmaniinae</taxon>
        <taxon>Leptomonas</taxon>
    </lineage>
</organism>
<feature type="compositionally biased region" description="Pro residues" evidence="2">
    <location>
        <begin position="907"/>
        <end position="916"/>
    </location>
</feature>
<feature type="coiled-coil region" evidence="1">
    <location>
        <begin position="773"/>
        <end position="846"/>
    </location>
</feature>
<evidence type="ECO:0000313" key="3">
    <source>
        <dbReference type="EMBL" id="KPA78922.1"/>
    </source>
</evidence>
<protein>
    <submittedName>
        <fullName evidence="3">Uncharacterized protein</fullName>
    </submittedName>
</protein>
<feature type="compositionally biased region" description="Basic and acidic residues" evidence="2">
    <location>
        <begin position="516"/>
        <end position="528"/>
    </location>
</feature>
<feature type="compositionally biased region" description="Low complexity" evidence="2">
    <location>
        <begin position="858"/>
        <end position="906"/>
    </location>
</feature>
<name>A0A0N0DUI5_LEPPY</name>
<dbReference type="Proteomes" id="UP000037923">
    <property type="component" value="Unassembled WGS sequence"/>
</dbReference>
<dbReference type="GO" id="GO:0051015">
    <property type="term" value="F:actin filament binding"/>
    <property type="evidence" value="ECO:0007669"/>
    <property type="project" value="TreeGrafter"/>
</dbReference>
<keyword evidence="4" id="KW-1185">Reference proteome</keyword>
<feature type="region of interest" description="Disordered" evidence="2">
    <location>
        <begin position="161"/>
        <end position="202"/>
    </location>
</feature>
<feature type="compositionally biased region" description="Low complexity" evidence="2">
    <location>
        <begin position="344"/>
        <end position="357"/>
    </location>
</feature>
<feature type="compositionally biased region" description="Polar residues" evidence="2">
    <location>
        <begin position="534"/>
        <end position="543"/>
    </location>
</feature>
<feature type="region of interest" description="Disordered" evidence="2">
    <location>
        <begin position="654"/>
        <end position="698"/>
    </location>
</feature>
<dbReference type="GO" id="GO:0032982">
    <property type="term" value="C:myosin filament"/>
    <property type="evidence" value="ECO:0007669"/>
    <property type="project" value="TreeGrafter"/>
</dbReference>
<dbReference type="OMA" id="RMQGNIA"/>
<feature type="region of interest" description="Disordered" evidence="2">
    <location>
        <begin position="722"/>
        <end position="748"/>
    </location>
</feature>
<dbReference type="GeneID" id="26906276"/>
<dbReference type="GO" id="GO:0000146">
    <property type="term" value="F:microfilament motor activity"/>
    <property type="evidence" value="ECO:0007669"/>
    <property type="project" value="TreeGrafter"/>
</dbReference>
<dbReference type="OrthoDB" id="266181at2759"/>
<dbReference type="PANTHER" id="PTHR45615:SF40">
    <property type="entry name" value="MYOSIN HEAVY CHAIN, NON-MUSCLE"/>
    <property type="match status" value="1"/>
</dbReference>
<feature type="coiled-coil region" evidence="1">
    <location>
        <begin position="588"/>
        <end position="642"/>
    </location>
</feature>
<evidence type="ECO:0000313" key="4">
    <source>
        <dbReference type="Proteomes" id="UP000037923"/>
    </source>
</evidence>
<reference evidence="3 4" key="1">
    <citation type="submission" date="2015-07" db="EMBL/GenBank/DDBJ databases">
        <title>High-quality genome of monoxenous trypanosomatid Leptomonas pyrrhocoris.</title>
        <authorList>
            <person name="Flegontov P."/>
            <person name="Butenko A."/>
            <person name="Firsov S."/>
            <person name="Vlcek C."/>
            <person name="Logacheva M.D."/>
            <person name="Field M."/>
            <person name="Filatov D."/>
            <person name="Flegontova O."/>
            <person name="Gerasimov E."/>
            <person name="Jackson A.P."/>
            <person name="Kelly S."/>
            <person name="Opperdoes F."/>
            <person name="O'Reilly A."/>
            <person name="Votypka J."/>
            <person name="Yurchenko V."/>
            <person name="Lukes J."/>
        </authorList>
    </citation>
    <scope>NUCLEOTIDE SEQUENCE [LARGE SCALE GENOMIC DNA]</scope>
    <source>
        <strain evidence="3">H10</strain>
    </source>
</reference>
<proteinExistence type="predicted"/>
<feature type="region of interest" description="Disordered" evidence="2">
    <location>
        <begin position="858"/>
        <end position="947"/>
    </location>
</feature>
<dbReference type="AlphaFoldDB" id="A0A0N0DUI5"/>
<feature type="compositionally biased region" description="Low complexity" evidence="2">
    <location>
        <begin position="485"/>
        <end position="508"/>
    </location>
</feature>
<evidence type="ECO:0000256" key="1">
    <source>
        <dbReference type="SAM" id="Coils"/>
    </source>
</evidence>
<feature type="compositionally biased region" description="Basic and acidic residues" evidence="2">
    <location>
        <begin position="193"/>
        <end position="202"/>
    </location>
</feature>
<keyword evidence="1" id="KW-0175">Coiled coil</keyword>
<feature type="region of interest" description="Disordered" evidence="2">
    <location>
        <begin position="332"/>
        <end position="373"/>
    </location>
</feature>
<accession>A0A0N0DUI5</accession>
<dbReference type="PANTHER" id="PTHR45615">
    <property type="entry name" value="MYOSIN HEAVY CHAIN, NON-MUSCLE"/>
    <property type="match status" value="1"/>
</dbReference>
<evidence type="ECO:0000256" key="2">
    <source>
        <dbReference type="SAM" id="MobiDB-lite"/>
    </source>
</evidence>
<feature type="compositionally biased region" description="Polar residues" evidence="2">
    <location>
        <begin position="724"/>
        <end position="743"/>
    </location>
</feature>
<dbReference type="RefSeq" id="XP_015657361.1">
    <property type="nucleotide sequence ID" value="XM_015804227.1"/>
</dbReference>
<sequence length="1069" mass="113852">MPSSHAAGVATSGITVQPRDVIAVRTSLGANTCLIGVVASTPNVQLHDGTAAVLVQPRPLILVPSQPSPHPQNKKAKTVKLTGQLVDRTDPAAAQLITTPIPSRNPSKVEVGAASDEEAHNIMTAEELQEMREQRRGLQADRDTSAARVKEIDEILRQWETNNSHPAPPPPPQVSPSQPVTTPPSPTPTAPKSAEDAVKAAEATERELLLSRAGLRTVKPVAWSDLQRRTRRTSAASLVGLIETCVMLLHDPQGTQFDEAVQLGPALGKCLATVKPKDVTDDDRTEARKFLQAWPTVEAVEKEHKTAAALYRWLTATLKTSQALRDVQAAQNQLTASPASEGVATAPSPSTSPDPTARNADALTPEAESALRKERTDQLEYMQMAEEEIAALDALIAEGNALALQQSASLPAALEKTTSFHDDLQSSQTIVPALTVPLSWFVCVFAPSDAPDMEACAAKPRGTAVAFSLPASHQLVAVVRAATTPAAPATTTTTAASTGGRRSSGPGAQRPSGSEASREVPRDADRNSGHNGVPRTTASSRHSSGIVVSPRPSAPRGPSPAVHDAAAPAASHLSNSFNGEQAGPVSREAELEEKVRRLEGRLAAALQQNPKEAEVQLLRDEVAAKRADLQRVTEERDRLLLERRERSMWGSYGSAARRKAVGGAADVNEDSGSVREASPLRQPGSGRYSRQKSSPREMVDRSIVEELEEQLTAAHQRISELQIEASQSRARPSGSVEVSNTAESAPPPLTPLLAGREASEASLKAVAAPPPARTVAKELYDALEARLQSVSAELETQRQGTRQLEEQLNSALHRRTEAEAKVDAQKRELEEVWEKLEAAEARAEEQSLLTEQHFLMSQAQQSISSQPQQQQQQQQQPQAPAQPQTVAASSGSTTGGSHSSLPQGAPGAPPGLPRPQVPSTSNSGQSEAFHGFVVPSSGDPETKSQQNDDVVTVATGTANGNGSRLSFDAPQRSTSAEVLPIFNAGLRVSSDSVLPGGPTVVGPRLLCSLDQWSSSVQLSCGTRSTGCGRRWSDTNLVSSGFRWICRHFARSRRRSTSGDAMRAWRGCRC</sequence>
<feature type="region of interest" description="Disordered" evidence="2">
    <location>
        <begin position="485"/>
        <end position="569"/>
    </location>
</feature>
<gene>
    <name evidence="3" type="ORF">ABB37_05986</name>
</gene>
<feature type="compositionally biased region" description="Low complexity" evidence="2">
    <location>
        <begin position="559"/>
        <end position="569"/>
    </location>
</feature>
<dbReference type="GO" id="GO:0016460">
    <property type="term" value="C:myosin II complex"/>
    <property type="evidence" value="ECO:0007669"/>
    <property type="project" value="TreeGrafter"/>
</dbReference>